<evidence type="ECO:0000256" key="1">
    <source>
        <dbReference type="ARBA" id="ARBA00022527"/>
    </source>
</evidence>
<dbReference type="PROSITE" id="PS01187">
    <property type="entry name" value="EGF_CA"/>
    <property type="match status" value="1"/>
</dbReference>
<organism evidence="11 12">
    <name type="scientific">Urochloa decumbens</name>
    <dbReference type="NCBI Taxonomy" id="240449"/>
    <lineage>
        <taxon>Eukaryota</taxon>
        <taxon>Viridiplantae</taxon>
        <taxon>Streptophyta</taxon>
        <taxon>Embryophyta</taxon>
        <taxon>Tracheophyta</taxon>
        <taxon>Spermatophyta</taxon>
        <taxon>Magnoliopsida</taxon>
        <taxon>Liliopsida</taxon>
        <taxon>Poales</taxon>
        <taxon>Poaceae</taxon>
        <taxon>PACMAD clade</taxon>
        <taxon>Panicoideae</taxon>
        <taxon>Panicodae</taxon>
        <taxon>Paniceae</taxon>
        <taxon>Melinidinae</taxon>
        <taxon>Urochloa</taxon>
    </lineage>
</organism>
<keyword evidence="2 7" id="KW-0245">EGF-like domain</keyword>
<dbReference type="FunFam" id="1.10.510.10:FF:000084">
    <property type="entry name" value="Wall-associated receptor kinase 2"/>
    <property type="match status" value="1"/>
</dbReference>
<dbReference type="SUPFAM" id="SSF57196">
    <property type="entry name" value="EGF/Laminin"/>
    <property type="match status" value="1"/>
</dbReference>
<feature type="transmembrane region" description="Helical" evidence="8">
    <location>
        <begin position="239"/>
        <end position="261"/>
    </location>
</feature>
<evidence type="ECO:0000313" key="12">
    <source>
        <dbReference type="Proteomes" id="UP001497457"/>
    </source>
</evidence>
<dbReference type="InterPro" id="IPR000152">
    <property type="entry name" value="EGF-type_Asp/Asn_hydroxyl_site"/>
</dbReference>
<evidence type="ECO:0000256" key="8">
    <source>
        <dbReference type="SAM" id="Phobius"/>
    </source>
</evidence>
<comment type="caution">
    <text evidence="7">Lacks conserved residue(s) required for the propagation of feature annotation.</text>
</comment>
<dbReference type="PROSITE" id="PS50011">
    <property type="entry name" value="PROTEIN_KINASE_DOM"/>
    <property type="match status" value="1"/>
</dbReference>
<proteinExistence type="predicted"/>
<keyword evidence="8" id="KW-0472">Membrane</keyword>
<dbReference type="Pfam" id="PF07645">
    <property type="entry name" value="EGF_CA"/>
    <property type="match status" value="1"/>
</dbReference>
<keyword evidence="6" id="KW-1015">Disulfide bond</keyword>
<dbReference type="EMBL" id="OZ075119">
    <property type="protein sequence ID" value="CAL5098094.1"/>
    <property type="molecule type" value="Genomic_DNA"/>
</dbReference>
<dbReference type="PROSITE" id="PS50026">
    <property type="entry name" value="EGF_3"/>
    <property type="match status" value="1"/>
</dbReference>
<dbReference type="InterPro" id="IPR001881">
    <property type="entry name" value="EGF-like_Ca-bd_dom"/>
</dbReference>
<keyword evidence="8" id="KW-1133">Transmembrane helix</keyword>
<dbReference type="PANTHER" id="PTHR27005:SF57">
    <property type="entry name" value="OS08G0365500 PROTEIN"/>
    <property type="match status" value="1"/>
</dbReference>
<keyword evidence="1" id="KW-0723">Serine/threonine-protein kinase</keyword>
<name>A0ABC9GNP0_9POAL</name>
<dbReference type="InterPro" id="IPR008271">
    <property type="entry name" value="Ser/Thr_kinase_AS"/>
</dbReference>
<keyword evidence="4" id="KW-0547">Nucleotide-binding</keyword>
<evidence type="ECO:0000256" key="6">
    <source>
        <dbReference type="ARBA" id="ARBA00023157"/>
    </source>
</evidence>
<keyword evidence="1" id="KW-0418">Kinase</keyword>
<dbReference type="GO" id="GO:0005524">
    <property type="term" value="F:ATP binding"/>
    <property type="evidence" value="ECO:0007669"/>
    <property type="project" value="UniProtKB-KW"/>
</dbReference>
<dbReference type="FunFam" id="2.10.25.10:FF:000355">
    <property type="entry name" value="Wall-associated receptor kinase 3"/>
    <property type="match status" value="1"/>
</dbReference>
<protein>
    <submittedName>
        <fullName evidence="11">Uncharacterized protein</fullName>
    </submittedName>
</protein>
<accession>A0ABC9GNP0</accession>
<keyword evidence="8" id="KW-0812">Transmembrane</keyword>
<dbReference type="GO" id="GO:0004674">
    <property type="term" value="F:protein serine/threonine kinase activity"/>
    <property type="evidence" value="ECO:0007669"/>
    <property type="project" value="UniProtKB-KW"/>
</dbReference>
<dbReference type="CDD" id="cd00054">
    <property type="entry name" value="EGF_CA"/>
    <property type="match status" value="1"/>
</dbReference>
<dbReference type="Gene3D" id="3.30.200.20">
    <property type="entry name" value="Phosphorylase Kinase, domain 1"/>
    <property type="match status" value="1"/>
</dbReference>
<evidence type="ECO:0000313" key="11">
    <source>
        <dbReference type="EMBL" id="CAL5098094.1"/>
    </source>
</evidence>
<dbReference type="InterPro" id="IPR000719">
    <property type="entry name" value="Prot_kinase_dom"/>
</dbReference>
<reference evidence="11 12" key="2">
    <citation type="submission" date="2024-10" db="EMBL/GenBank/DDBJ databases">
        <authorList>
            <person name="Ryan C."/>
        </authorList>
    </citation>
    <scope>NUCLEOTIDE SEQUENCE [LARGE SCALE GENOMIC DNA]</scope>
</reference>
<feature type="domain" description="EGF-like" evidence="10">
    <location>
        <begin position="186"/>
        <end position="228"/>
    </location>
</feature>
<keyword evidence="12" id="KW-1185">Reference proteome</keyword>
<dbReference type="Gene3D" id="1.10.510.10">
    <property type="entry name" value="Transferase(Phosphotransferase) domain 1"/>
    <property type="match status" value="1"/>
</dbReference>
<evidence type="ECO:0000259" key="10">
    <source>
        <dbReference type="PROSITE" id="PS50026"/>
    </source>
</evidence>
<dbReference type="SMART" id="SM00179">
    <property type="entry name" value="EGF_CA"/>
    <property type="match status" value="1"/>
</dbReference>
<dbReference type="InterPro" id="IPR018097">
    <property type="entry name" value="EGF_Ca-bd_CS"/>
</dbReference>
<dbReference type="Pfam" id="PF00069">
    <property type="entry name" value="Pkinase"/>
    <property type="match status" value="1"/>
</dbReference>
<reference evidence="12" key="1">
    <citation type="submission" date="2024-06" db="EMBL/GenBank/DDBJ databases">
        <authorList>
            <person name="Ryan C."/>
        </authorList>
    </citation>
    <scope>NUCLEOTIDE SEQUENCE [LARGE SCALE GENOMIC DNA]</scope>
</reference>
<gene>
    <name evidence="11" type="ORF">URODEC1_LOCUS118025</name>
</gene>
<dbReference type="SMART" id="SM00220">
    <property type="entry name" value="S_TKc"/>
    <property type="match status" value="1"/>
</dbReference>
<evidence type="ECO:0000256" key="5">
    <source>
        <dbReference type="ARBA" id="ARBA00022840"/>
    </source>
</evidence>
<dbReference type="InterPro" id="IPR045274">
    <property type="entry name" value="WAK-like"/>
</dbReference>
<keyword evidence="5" id="KW-0067">ATP-binding</keyword>
<evidence type="ECO:0000256" key="3">
    <source>
        <dbReference type="ARBA" id="ARBA00022679"/>
    </source>
</evidence>
<dbReference type="PANTHER" id="PTHR27005">
    <property type="entry name" value="WALL-ASSOCIATED RECEPTOR KINASE-LIKE 21"/>
    <property type="match status" value="1"/>
</dbReference>
<dbReference type="InterPro" id="IPR000742">
    <property type="entry name" value="EGF"/>
</dbReference>
<dbReference type="SMART" id="SM00181">
    <property type="entry name" value="EGF"/>
    <property type="match status" value="2"/>
</dbReference>
<dbReference type="AlphaFoldDB" id="A0ABC9GNP0"/>
<dbReference type="Gene3D" id="2.10.25.10">
    <property type="entry name" value="Laminin"/>
    <property type="match status" value="1"/>
</dbReference>
<feature type="domain" description="Protein kinase" evidence="9">
    <location>
        <begin position="311"/>
        <end position="574"/>
    </location>
</feature>
<dbReference type="PROSITE" id="PS00010">
    <property type="entry name" value="ASX_HYDROXYL"/>
    <property type="match status" value="1"/>
</dbReference>
<evidence type="ECO:0000256" key="4">
    <source>
        <dbReference type="ARBA" id="ARBA00022741"/>
    </source>
</evidence>
<keyword evidence="3" id="KW-0808">Transferase</keyword>
<dbReference type="FunFam" id="3.30.200.20:FF:001380">
    <property type="entry name" value="Protein kinase superfamily protein"/>
    <property type="match status" value="1"/>
</dbReference>
<evidence type="ECO:0000259" key="9">
    <source>
        <dbReference type="PROSITE" id="PS50011"/>
    </source>
</evidence>
<dbReference type="Proteomes" id="UP001497457">
    <property type="component" value="Chromosome 9rd"/>
</dbReference>
<sequence length="595" mass="64442">MALNGSAFLFSSMKSKFVSIGCPGLAYFNDGEGYYVTGCMSVCRPSERALPGSCRGDDGCCQINIPLGLDSYRPYLESFGRRGSRNQEATFMANTTACSYAFMVDTWWFWFAGSHFNRTGDFAVPVVLDWAIRDAPTCAAARRDPDTYACRSARSVCLESTNGPGYVCNCSDGYQGNPYVTDGCADVDECQHRDQFPCYGVCVNTPGSFTCTCPKGSSGNATIQDGCRPDSKFSSALKAVIGASAGVFLVLVSCFSAHLWLQKRRLLQAKRRFFEQNGGLLLQQQLGSLASSGVAFRIFSEEEMARATDGFAEARVLGRGGQGVVYNKSRTVDAKQVKEFAREMLILSQINHRNVVKLLGCCLEDEVPMLVYEFVPNGSLHAHIHAAAELPAGARLRVAAESADALAYMHSSASPPILHRDVKSANILLDGEFTAKVSDFGASRLAPAAGEAAVATLVQGTLGYLDPEYLLTSQLTCKSDVYSFAVVMLELLTGRKAFVPVEDEEEEDGGGLAFAFISAAQAGQHREIMDRKVIEELGTEVVDEAAELVIRCLSMVGDERPTMWEVADKLHRLTSRVVISSEKMTGMNVIPAIAS</sequence>
<dbReference type="InterPro" id="IPR049883">
    <property type="entry name" value="NOTCH1_EGF-like"/>
</dbReference>
<dbReference type="InterPro" id="IPR011009">
    <property type="entry name" value="Kinase-like_dom_sf"/>
</dbReference>
<evidence type="ECO:0000256" key="2">
    <source>
        <dbReference type="ARBA" id="ARBA00022536"/>
    </source>
</evidence>
<dbReference type="SUPFAM" id="SSF56112">
    <property type="entry name" value="Protein kinase-like (PK-like)"/>
    <property type="match status" value="1"/>
</dbReference>
<dbReference type="PROSITE" id="PS00108">
    <property type="entry name" value="PROTEIN_KINASE_ST"/>
    <property type="match status" value="1"/>
</dbReference>
<evidence type="ECO:0000256" key="7">
    <source>
        <dbReference type="PROSITE-ProRule" id="PRU00076"/>
    </source>
</evidence>